<dbReference type="PANTHER" id="PTHR12420:SF4">
    <property type="entry name" value="PHD FINGER PROTEIN 11"/>
    <property type="match status" value="1"/>
</dbReference>
<dbReference type="OrthoDB" id="512616at2759"/>
<dbReference type="GO" id="GO:0008270">
    <property type="term" value="F:zinc ion binding"/>
    <property type="evidence" value="ECO:0007669"/>
    <property type="project" value="UniProtKB-KW"/>
</dbReference>
<evidence type="ECO:0000256" key="1">
    <source>
        <dbReference type="ARBA" id="ARBA00004123"/>
    </source>
</evidence>
<feature type="compositionally biased region" description="Polar residues" evidence="6">
    <location>
        <begin position="326"/>
        <end position="339"/>
    </location>
</feature>
<keyword evidence="8" id="KW-1185">Reference proteome</keyword>
<accession>A0A6J2S043</accession>
<evidence type="ECO:0000256" key="2">
    <source>
        <dbReference type="ARBA" id="ARBA00022723"/>
    </source>
</evidence>
<dbReference type="Proteomes" id="UP000504630">
    <property type="component" value="Chromosome 21"/>
</dbReference>
<dbReference type="InterPro" id="IPR034732">
    <property type="entry name" value="EPHD"/>
</dbReference>
<evidence type="ECO:0000256" key="5">
    <source>
        <dbReference type="ARBA" id="ARBA00023242"/>
    </source>
</evidence>
<dbReference type="InterPro" id="IPR001965">
    <property type="entry name" value="Znf_PHD"/>
</dbReference>
<feature type="compositionally biased region" description="Low complexity" evidence="6">
    <location>
        <begin position="139"/>
        <end position="152"/>
    </location>
</feature>
<dbReference type="AlphaFoldDB" id="A0A6J2S043"/>
<dbReference type="RefSeq" id="XP_029314975.1">
    <property type="nucleotide sequence ID" value="XM_029459115.1"/>
</dbReference>
<feature type="compositionally biased region" description="Pro residues" evidence="6">
    <location>
        <begin position="370"/>
        <end position="380"/>
    </location>
</feature>
<dbReference type="Pfam" id="PF13771">
    <property type="entry name" value="zf-HC5HC2H"/>
    <property type="match status" value="1"/>
</dbReference>
<proteinExistence type="predicted"/>
<dbReference type="InterPro" id="IPR051188">
    <property type="entry name" value="PHD-type_Zinc_Finger"/>
</dbReference>
<keyword evidence="2" id="KW-0479">Metal-binding</keyword>
<feature type="region of interest" description="Disordered" evidence="6">
    <location>
        <begin position="127"/>
        <end position="200"/>
    </location>
</feature>
<feature type="compositionally biased region" description="Polar residues" evidence="6">
    <location>
        <begin position="222"/>
        <end position="231"/>
    </location>
</feature>
<comment type="subcellular location">
    <subcellularLocation>
        <location evidence="1">Nucleus</location>
    </subcellularLocation>
</comment>
<evidence type="ECO:0000256" key="4">
    <source>
        <dbReference type="ARBA" id="ARBA00022833"/>
    </source>
</evidence>
<feature type="compositionally biased region" description="Low complexity" evidence="6">
    <location>
        <begin position="232"/>
        <end position="242"/>
    </location>
</feature>
<keyword evidence="5" id="KW-0539">Nucleus</keyword>
<feature type="domain" description="PHD-type" evidence="7">
    <location>
        <begin position="6"/>
        <end position="124"/>
    </location>
</feature>
<dbReference type="CTD" id="51131"/>
<organism evidence="8 9">
    <name type="scientific">Cottoperca gobio</name>
    <name type="common">Frogmouth</name>
    <name type="synonym">Aphritis gobio</name>
    <dbReference type="NCBI Taxonomy" id="56716"/>
    <lineage>
        <taxon>Eukaryota</taxon>
        <taxon>Metazoa</taxon>
        <taxon>Chordata</taxon>
        <taxon>Craniata</taxon>
        <taxon>Vertebrata</taxon>
        <taxon>Euteleostomi</taxon>
        <taxon>Actinopterygii</taxon>
        <taxon>Neopterygii</taxon>
        <taxon>Teleostei</taxon>
        <taxon>Neoteleostei</taxon>
        <taxon>Acanthomorphata</taxon>
        <taxon>Eupercaria</taxon>
        <taxon>Perciformes</taxon>
        <taxon>Notothenioidei</taxon>
        <taxon>Bovichtidae</taxon>
        <taxon>Cottoperca</taxon>
    </lineage>
</organism>
<feature type="compositionally biased region" description="Basic residues" evidence="6">
    <location>
        <begin position="153"/>
        <end position="172"/>
    </location>
</feature>
<reference evidence="9" key="1">
    <citation type="submission" date="2025-08" db="UniProtKB">
        <authorList>
            <consortium name="RefSeq"/>
        </authorList>
    </citation>
    <scope>IDENTIFICATION</scope>
</reference>
<evidence type="ECO:0000259" key="7">
    <source>
        <dbReference type="PROSITE" id="PS51805"/>
    </source>
</evidence>
<evidence type="ECO:0000313" key="9">
    <source>
        <dbReference type="RefSeq" id="XP_029314975.1"/>
    </source>
</evidence>
<dbReference type="PANTHER" id="PTHR12420">
    <property type="entry name" value="PHD FINGER PROTEIN"/>
    <property type="match status" value="1"/>
</dbReference>
<dbReference type="GO" id="GO:0005634">
    <property type="term" value="C:nucleus"/>
    <property type="evidence" value="ECO:0007669"/>
    <property type="project" value="UniProtKB-SubCell"/>
</dbReference>
<dbReference type="Gene3D" id="3.30.40.10">
    <property type="entry name" value="Zinc/RING finger domain, C3HC4 (zinc finger)"/>
    <property type="match status" value="1"/>
</dbReference>
<feature type="region of interest" description="Disordered" evidence="6">
    <location>
        <begin position="212"/>
        <end position="294"/>
    </location>
</feature>
<sequence length="475" mass="50964">MDEDVKLSCALCLQSKETKTTGVLSTKDEVTAHQNCLLFSSGLFCRNTPEFDDLFGFSVEDVMSEVKRGRHLICNRCKVRGATAGCEVKRCKKSYHYPCAVRDRAKIVEDAAKEKYVLYCTNHDPQTQGNSAGRPLVCSSDSNSSGSATLSSSKRRLSYRHKRDGTPAKRRANGCSVLSTDDSSDSDANEPDSGMSMFAPLETDLDDFDSLSFSQLPHRTPPTVTVSQLFGTDSESTTESTSGNQLQDERRDGNKEGDETSIPSDTESESLLPPSSRSLPATTTTTAAVSTQTAPTLLPTVVSCKVEEEEEQSADEGPSFGERPVHSSNHHNAVPQQSPAGHPPSADHTPDGSDVSSAVPETVPLRSSCPPSPPTPPPAPELSGIDSSSFWESCNAAGCTQAIFTGFINQINDISCRIQSDQASQEDCDLALTVMTASGKLEELVAKQQEELQGKRMELQQAAAALDAAASALRR</sequence>
<evidence type="ECO:0000313" key="8">
    <source>
        <dbReference type="Proteomes" id="UP000504630"/>
    </source>
</evidence>
<dbReference type="PROSITE" id="PS51805">
    <property type="entry name" value="EPHD"/>
    <property type="match status" value="1"/>
</dbReference>
<feature type="compositionally biased region" description="Basic and acidic residues" evidence="6">
    <location>
        <begin position="247"/>
        <end position="258"/>
    </location>
</feature>
<dbReference type="SMART" id="SM00249">
    <property type="entry name" value="PHD"/>
    <property type="match status" value="1"/>
</dbReference>
<dbReference type="GeneID" id="115026331"/>
<feature type="region of interest" description="Disordered" evidence="6">
    <location>
        <begin position="306"/>
        <end position="384"/>
    </location>
</feature>
<dbReference type="KEGG" id="cgob:115026331"/>
<dbReference type="InParanoid" id="A0A6J2S043"/>
<dbReference type="InterPro" id="IPR013083">
    <property type="entry name" value="Znf_RING/FYVE/PHD"/>
</dbReference>
<evidence type="ECO:0000256" key="3">
    <source>
        <dbReference type="ARBA" id="ARBA00022771"/>
    </source>
</evidence>
<keyword evidence="4" id="KW-0862">Zinc</keyword>
<feature type="compositionally biased region" description="Low complexity" evidence="6">
    <location>
        <begin position="263"/>
        <end position="294"/>
    </location>
</feature>
<name>A0A6J2S043_COTGO</name>
<gene>
    <name evidence="9" type="primary">phf11</name>
</gene>
<evidence type="ECO:0000256" key="6">
    <source>
        <dbReference type="SAM" id="MobiDB-lite"/>
    </source>
</evidence>
<keyword evidence="3" id="KW-0863">Zinc-finger</keyword>
<protein>
    <submittedName>
        <fullName evidence="9">Actin cytoskeleton-regulatory complex protein PAN1</fullName>
    </submittedName>
</protein>